<name>A0A0B9GNU9_9GAMM</name>
<dbReference type="CDD" id="cd04301">
    <property type="entry name" value="NAT_SF"/>
    <property type="match status" value="1"/>
</dbReference>
<dbReference type="InterPro" id="IPR000182">
    <property type="entry name" value="GNAT_dom"/>
</dbReference>
<dbReference type="Pfam" id="PF00583">
    <property type="entry name" value="Acetyltransf_1"/>
    <property type="match status" value="1"/>
</dbReference>
<organism evidence="2 3">
    <name type="scientific">Photobacterium gaetbulicola</name>
    <dbReference type="NCBI Taxonomy" id="1295392"/>
    <lineage>
        <taxon>Bacteria</taxon>
        <taxon>Pseudomonadati</taxon>
        <taxon>Pseudomonadota</taxon>
        <taxon>Gammaproteobacteria</taxon>
        <taxon>Vibrionales</taxon>
        <taxon>Vibrionaceae</taxon>
        <taxon>Photobacterium</taxon>
    </lineage>
</organism>
<dbReference type="PANTHER" id="PTHR43617:SF20">
    <property type="entry name" value="N-ALPHA-ACETYLTRANSFERASE RIMI"/>
    <property type="match status" value="1"/>
</dbReference>
<dbReference type="InterPro" id="IPR050276">
    <property type="entry name" value="MshD_Acetyltransferase"/>
</dbReference>
<dbReference type="PANTHER" id="PTHR43617">
    <property type="entry name" value="L-AMINO ACID N-ACETYLTRANSFERASE"/>
    <property type="match status" value="1"/>
</dbReference>
<dbReference type="Gene3D" id="3.40.630.30">
    <property type="match status" value="1"/>
</dbReference>
<dbReference type="SUPFAM" id="SSF55729">
    <property type="entry name" value="Acyl-CoA N-acyltransferases (Nat)"/>
    <property type="match status" value="1"/>
</dbReference>
<sequence length="145" mass="16382">MEFSLRSATESDIGFLLALRDKTMRYYLEEAGMPTCREEYEKRIRYQFDHAKIVEMAGKPVGLFKAAFNSELNHWSLVQIQIAPEYQGMNIGSRLIRQLIEQAKGAGATVGLSVIKTNPAQDLYSRLGFKVVGSSGSELMMEWHS</sequence>
<feature type="domain" description="N-acetyltransferase" evidence="1">
    <location>
        <begin position="3"/>
        <end position="145"/>
    </location>
</feature>
<evidence type="ECO:0000259" key="1">
    <source>
        <dbReference type="PROSITE" id="PS51186"/>
    </source>
</evidence>
<dbReference type="RefSeq" id="WP_039469406.1">
    <property type="nucleotide sequence ID" value="NZ_JWLZ01000220.1"/>
</dbReference>
<dbReference type="EMBL" id="JWLZ01000220">
    <property type="protein sequence ID" value="KHT58482.1"/>
    <property type="molecule type" value="Genomic_DNA"/>
</dbReference>
<reference evidence="2 3" key="1">
    <citation type="submission" date="2014-12" db="EMBL/GenBank/DDBJ databases">
        <title>Genome sequencing of Photobacterium gaetbulicola AD005a.</title>
        <authorList>
            <person name="Adrian T.G.S."/>
            <person name="Chan K.G."/>
        </authorList>
    </citation>
    <scope>NUCLEOTIDE SEQUENCE [LARGE SCALE GENOMIC DNA]</scope>
    <source>
        <strain evidence="2 3">AD005a</strain>
    </source>
</reference>
<evidence type="ECO:0000313" key="3">
    <source>
        <dbReference type="Proteomes" id="UP000031278"/>
    </source>
</evidence>
<comment type="caution">
    <text evidence="2">The sequence shown here is derived from an EMBL/GenBank/DDBJ whole genome shotgun (WGS) entry which is preliminary data.</text>
</comment>
<evidence type="ECO:0000313" key="2">
    <source>
        <dbReference type="EMBL" id="KHT58482.1"/>
    </source>
</evidence>
<protein>
    <submittedName>
        <fullName evidence="2">Histone acetyltransferase</fullName>
    </submittedName>
</protein>
<dbReference type="PROSITE" id="PS51186">
    <property type="entry name" value="GNAT"/>
    <property type="match status" value="1"/>
</dbReference>
<dbReference type="GO" id="GO:0008999">
    <property type="term" value="F:protein-N-terminal-alanine acetyltransferase activity"/>
    <property type="evidence" value="ECO:0007669"/>
    <property type="project" value="TreeGrafter"/>
</dbReference>
<dbReference type="Proteomes" id="UP000031278">
    <property type="component" value="Unassembled WGS sequence"/>
</dbReference>
<gene>
    <name evidence="2" type="ORF">RJ45_25085</name>
</gene>
<accession>A0A0B9GNU9</accession>
<dbReference type="AlphaFoldDB" id="A0A0B9GNU9"/>
<keyword evidence="2" id="KW-0808">Transferase</keyword>
<proteinExistence type="predicted"/>
<dbReference type="InterPro" id="IPR016181">
    <property type="entry name" value="Acyl_CoA_acyltransferase"/>
</dbReference>